<dbReference type="RefSeq" id="WP_377266281.1">
    <property type="nucleotide sequence ID" value="NZ_JBHMAA010000077.1"/>
</dbReference>
<feature type="compositionally biased region" description="Polar residues" evidence="1">
    <location>
        <begin position="48"/>
        <end position="67"/>
    </location>
</feature>
<dbReference type="Proteomes" id="UP001589692">
    <property type="component" value="Unassembled WGS sequence"/>
</dbReference>
<evidence type="ECO:0000256" key="1">
    <source>
        <dbReference type="SAM" id="MobiDB-lite"/>
    </source>
</evidence>
<reference evidence="2 3" key="1">
    <citation type="submission" date="2024-09" db="EMBL/GenBank/DDBJ databases">
        <authorList>
            <person name="Sun Q."/>
            <person name="Mori K."/>
        </authorList>
    </citation>
    <scope>NUCLEOTIDE SEQUENCE [LARGE SCALE GENOMIC DNA]</scope>
    <source>
        <strain evidence="2 3">TBRC 4938</strain>
    </source>
</reference>
<evidence type="ECO:0000313" key="3">
    <source>
        <dbReference type="Proteomes" id="UP001589692"/>
    </source>
</evidence>
<proteinExistence type="predicted"/>
<evidence type="ECO:0000313" key="2">
    <source>
        <dbReference type="EMBL" id="MFB9953494.1"/>
    </source>
</evidence>
<comment type="caution">
    <text evidence="2">The sequence shown here is derived from an EMBL/GenBank/DDBJ whole genome shotgun (WGS) entry which is preliminary data.</text>
</comment>
<organism evidence="2 3">
    <name type="scientific">Rhizobium puerariae</name>
    <dbReference type="NCBI Taxonomy" id="1585791"/>
    <lineage>
        <taxon>Bacteria</taxon>
        <taxon>Pseudomonadati</taxon>
        <taxon>Pseudomonadota</taxon>
        <taxon>Alphaproteobacteria</taxon>
        <taxon>Hyphomicrobiales</taxon>
        <taxon>Rhizobiaceae</taxon>
        <taxon>Rhizobium/Agrobacterium group</taxon>
        <taxon>Rhizobium</taxon>
    </lineage>
</organism>
<dbReference type="EMBL" id="JBHMAA010000077">
    <property type="protein sequence ID" value="MFB9953494.1"/>
    <property type="molecule type" value="Genomic_DNA"/>
</dbReference>
<feature type="non-terminal residue" evidence="2">
    <location>
        <position position="1"/>
    </location>
</feature>
<name>A0ABV6ASA3_9HYPH</name>
<sequence length="167" mass="18440">FSYQNVTVTVSSNEASIKAPRNTADHVSLSSNIQLSNNRRNRHKSQSRHPSQSQTVTRPHQHSSQLLSDFAGANLAISPERGTSSPAAPPPSSVTRLIEATTISSQQGFPRKDRESYNQLKNNMNYEFMGISEPLTIVNALLSERPAAALAAPARRMRFLPVLVYLR</sequence>
<protein>
    <submittedName>
        <fullName evidence="2">Uncharacterized protein</fullName>
    </submittedName>
</protein>
<feature type="region of interest" description="Disordered" evidence="1">
    <location>
        <begin position="17"/>
        <end position="93"/>
    </location>
</feature>
<gene>
    <name evidence="2" type="ORF">ACFFP0_32040</name>
</gene>
<keyword evidence="3" id="KW-1185">Reference proteome</keyword>
<feature type="compositionally biased region" description="Polar residues" evidence="1">
    <location>
        <begin position="28"/>
        <end position="38"/>
    </location>
</feature>
<accession>A0ABV6ASA3</accession>